<comment type="subcellular location">
    <subcellularLocation>
        <location evidence="1">Membrane</location>
        <topology evidence="1">Multi-pass membrane protein</topology>
    </subcellularLocation>
</comment>
<dbReference type="GO" id="GO:0016020">
    <property type="term" value="C:membrane"/>
    <property type="evidence" value="ECO:0007669"/>
    <property type="project" value="UniProtKB-SubCell"/>
</dbReference>
<comment type="caution">
    <text evidence="6">The sequence shown here is derived from an EMBL/GenBank/DDBJ whole genome shotgun (WGS) entry which is preliminary data.</text>
</comment>
<feature type="transmembrane region" description="Helical" evidence="4">
    <location>
        <begin position="135"/>
        <end position="155"/>
    </location>
</feature>
<feature type="transmembrane region" description="Helical" evidence="4">
    <location>
        <begin position="444"/>
        <end position="462"/>
    </location>
</feature>
<evidence type="ECO:0000256" key="2">
    <source>
        <dbReference type="ARBA" id="ARBA00006727"/>
    </source>
</evidence>
<dbReference type="Proteomes" id="UP000193648">
    <property type="component" value="Unassembled WGS sequence"/>
</dbReference>
<feature type="domain" description="Major facilitator superfamily (MFS) profile" evidence="5">
    <location>
        <begin position="32"/>
        <end position="466"/>
    </location>
</feature>
<evidence type="ECO:0000256" key="1">
    <source>
        <dbReference type="ARBA" id="ARBA00004141"/>
    </source>
</evidence>
<feature type="transmembrane region" description="Helical" evidence="4">
    <location>
        <begin position="76"/>
        <end position="96"/>
    </location>
</feature>
<dbReference type="InterPro" id="IPR020846">
    <property type="entry name" value="MFS_dom"/>
</dbReference>
<accession>A0A1Y2GXB2</accession>
<feature type="transmembrane region" description="Helical" evidence="4">
    <location>
        <begin position="340"/>
        <end position="358"/>
    </location>
</feature>
<dbReference type="InParanoid" id="A0A1Y2GXB2"/>
<protein>
    <submittedName>
        <fullName evidence="6">Oxalate/formate antiporter</fullName>
    </submittedName>
</protein>
<feature type="transmembrane region" description="Helical" evidence="4">
    <location>
        <begin position="310"/>
        <end position="328"/>
    </location>
</feature>
<dbReference type="OrthoDB" id="410267at2759"/>
<dbReference type="InterPro" id="IPR050327">
    <property type="entry name" value="Proton-linked_MCT"/>
</dbReference>
<evidence type="ECO:0000313" key="7">
    <source>
        <dbReference type="Proteomes" id="UP000193648"/>
    </source>
</evidence>
<dbReference type="AlphaFoldDB" id="A0A1Y2GXB2"/>
<feature type="transmembrane region" description="Helical" evidence="4">
    <location>
        <begin position="108"/>
        <end position="129"/>
    </location>
</feature>
<feature type="transmembrane region" description="Helical" evidence="4">
    <location>
        <begin position="364"/>
        <end position="389"/>
    </location>
</feature>
<feature type="compositionally biased region" description="Basic and acidic residues" evidence="3">
    <location>
        <begin position="530"/>
        <end position="543"/>
    </location>
</feature>
<keyword evidence="4" id="KW-0812">Transmembrane</keyword>
<feature type="transmembrane region" description="Helical" evidence="4">
    <location>
        <begin position="276"/>
        <end position="295"/>
    </location>
</feature>
<dbReference type="PANTHER" id="PTHR11360">
    <property type="entry name" value="MONOCARBOXYLATE TRANSPORTER"/>
    <property type="match status" value="1"/>
</dbReference>
<organism evidence="6 7">
    <name type="scientific">Lobosporangium transversale</name>
    <dbReference type="NCBI Taxonomy" id="64571"/>
    <lineage>
        <taxon>Eukaryota</taxon>
        <taxon>Fungi</taxon>
        <taxon>Fungi incertae sedis</taxon>
        <taxon>Mucoromycota</taxon>
        <taxon>Mortierellomycotina</taxon>
        <taxon>Mortierellomycetes</taxon>
        <taxon>Mortierellales</taxon>
        <taxon>Mortierellaceae</taxon>
        <taxon>Lobosporangium</taxon>
    </lineage>
</organism>
<evidence type="ECO:0000256" key="4">
    <source>
        <dbReference type="SAM" id="Phobius"/>
    </source>
</evidence>
<dbReference type="GeneID" id="33563220"/>
<dbReference type="InterPro" id="IPR036259">
    <property type="entry name" value="MFS_trans_sf"/>
</dbReference>
<evidence type="ECO:0000259" key="5">
    <source>
        <dbReference type="PROSITE" id="PS50850"/>
    </source>
</evidence>
<dbReference type="STRING" id="64571.A0A1Y2GXB2"/>
<evidence type="ECO:0000256" key="3">
    <source>
        <dbReference type="SAM" id="MobiDB-lite"/>
    </source>
</evidence>
<feature type="transmembrane region" description="Helical" evidence="4">
    <location>
        <begin position="401"/>
        <end position="424"/>
    </location>
</feature>
<feature type="transmembrane region" description="Helical" evidence="4">
    <location>
        <begin position="34"/>
        <end position="56"/>
    </location>
</feature>
<dbReference type="CDD" id="cd17353">
    <property type="entry name" value="MFS_OFA_like"/>
    <property type="match status" value="1"/>
</dbReference>
<dbReference type="GO" id="GO:0022857">
    <property type="term" value="F:transmembrane transporter activity"/>
    <property type="evidence" value="ECO:0007669"/>
    <property type="project" value="InterPro"/>
</dbReference>
<feature type="region of interest" description="Disordered" evidence="3">
    <location>
        <begin position="515"/>
        <end position="543"/>
    </location>
</feature>
<dbReference type="EMBL" id="MCFF01000010">
    <property type="protein sequence ID" value="ORZ22673.1"/>
    <property type="molecule type" value="Genomic_DNA"/>
</dbReference>
<dbReference type="Pfam" id="PF07690">
    <property type="entry name" value="MFS_1"/>
    <property type="match status" value="1"/>
</dbReference>
<dbReference type="PROSITE" id="PS50850">
    <property type="entry name" value="MFS"/>
    <property type="match status" value="1"/>
</dbReference>
<evidence type="ECO:0000313" key="6">
    <source>
        <dbReference type="EMBL" id="ORZ22673.1"/>
    </source>
</evidence>
<proteinExistence type="inferred from homology"/>
<dbReference type="SUPFAM" id="SSF103473">
    <property type="entry name" value="MFS general substrate transporter"/>
    <property type="match status" value="1"/>
</dbReference>
<feature type="transmembrane region" description="Helical" evidence="4">
    <location>
        <begin position="200"/>
        <end position="219"/>
    </location>
</feature>
<name>A0A1Y2GXB2_9FUNG</name>
<dbReference type="Gene3D" id="1.20.1250.20">
    <property type="entry name" value="MFS general substrate transporter like domains"/>
    <property type="match status" value="2"/>
</dbReference>
<gene>
    <name evidence="6" type="ORF">BCR41DRAFT_320011</name>
</gene>
<keyword evidence="4" id="KW-1133">Transmembrane helix</keyword>
<reference evidence="6 7" key="1">
    <citation type="submission" date="2016-07" db="EMBL/GenBank/DDBJ databases">
        <title>Pervasive Adenine N6-methylation of Active Genes in Fungi.</title>
        <authorList>
            <consortium name="DOE Joint Genome Institute"/>
            <person name="Mondo S.J."/>
            <person name="Dannebaum R.O."/>
            <person name="Kuo R.C."/>
            <person name="Labutti K."/>
            <person name="Haridas S."/>
            <person name="Kuo A."/>
            <person name="Salamov A."/>
            <person name="Ahrendt S.R."/>
            <person name="Lipzen A."/>
            <person name="Sullivan W."/>
            <person name="Andreopoulos W.B."/>
            <person name="Clum A."/>
            <person name="Lindquist E."/>
            <person name="Daum C."/>
            <person name="Ramamoorthy G.K."/>
            <person name="Gryganskyi A."/>
            <person name="Culley D."/>
            <person name="Magnuson J.K."/>
            <person name="James T.Y."/>
            <person name="O'Malley M.A."/>
            <person name="Stajich J.E."/>
            <person name="Spatafora J.W."/>
            <person name="Visel A."/>
            <person name="Grigoriev I.V."/>
        </authorList>
    </citation>
    <scope>NUCLEOTIDE SEQUENCE [LARGE SCALE GENOMIC DNA]</scope>
    <source>
        <strain evidence="6 7">NRRL 3116</strain>
    </source>
</reference>
<dbReference type="InterPro" id="IPR011701">
    <property type="entry name" value="MFS"/>
</dbReference>
<feature type="transmembrane region" description="Helical" evidence="4">
    <location>
        <begin position="167"/>
        <end position="188"/>
    </location>
</feature>
<comment type="similarity">
    <text evidence="2">Belongs to the major facilitator superfamily. Monocarboxylate porter (TC 2.A.1.13) family.</text>
</comment>
<sequence length="543" mass="59375">MNFIRWHYSDTTLRRSEKQAESEKTICCFPYNRWLMFPAAFIFQAVCGSLYAWSVFNKPIDRHIYGADAKNEPLEVNAPVTFYLAVGFFGFSAAFNGPWLERVGPRKASLVGTFLFFLGNMIATIGIHVKQIGLVYFGYGVVGGAGLGLCYISPVSALQKWFPDRRGLAAGFAVCGFGAGSIALAKVPEPLITSIGLTKTFLTLGCCYFAVMFLCCLVFRVPPPGFVVNGLDVYRNKVNENGDIEAHNAGSSANNIRNPASTLTLIQSIFSSEYRLIYLMFFGNSIAGLVFLSRLSNIAADVFTKSSTDGATVVSINGGFNLAGRLFFSTASDRLGRKNAYIVMLLWQVICLASLPTVMEARNYPAFLALIWTLTACYGGGFGCIPAFLCDMFGPTNIGALHGIILTAWSIAGVGGGLLFTAIFNNMRSNGYKVSDAWIYGLNLYWLLAICSLGFLVVLFVRTSLRDRLLPRVEGEFTRVRIFGRLIRFGSFGVQTVSKQQEDQEWDAYVDAQSGHHSESSSTATANEKAFGDKAEVTDGVKV</sequence>
<dbReference type="PANTHER" id="PTHR11360:SF317">
    <property type="entry name" value="MAJOR FACILITATOR SUPERFAMILY (MFS) PROFILE DOMAIN-CONTAINING PROTEIN-RELATED"/>
    <property type="match status" value="1"/>
</dbReference>
<dbReference type="RefSeq" id="XP_021883227.1">
    <property type="nucleotide sequence ID" value="XM_022021376.1"/>
</dbReference>
<keyword evidence="7" id="KW-1185">Reference proteome</keyword>
<keyword evidence="4" id="KW-0472">Membrane</keyword>